<dbReference type="Pfam" id="PF13890">
    <property type="entry name" value="Rab3-GTPase_cat"/>
    <property type="match status" value="1"/>
</dbReference>
<dbReference type="PANTHER" id="PTHR21422">
    <property type="entry name" value="RAB3 GTPASE-ACTIVATING PROTEIN CATALYTIC SUBUNIT"/>
    <property type="match status" value="1"/>
</dbReference>
<name>A0A8J5EL00_ZINOF</name>
<dbReference type="InterPro" id="IPR026147">
    <property type="entry name" value="Rab3GAP1_conserved"/>
</dbReference>
<evidence type="ECO:0000259" key="2">
    <source>
        <dbReference type="Pfam" id="PF13890"/>
    </source>
</evidence>
<dbReference type="PANTHER" id="PTHR21422:SF10">
    <property type="entry name" value="RAB3 GTPASE-ACTIVATING PROTEIN CATALYTIC SUBUNIT"/>
    <property type="match status" value="1"/>
</dbReference>
<accession>A0A8J5EL00</accession>
<evidence type="ECO:0000313" key="3">
    <source>
        <dbReference type="EMBL" id="KAG6466894.1"/>
    </source>
</evidence>
<sequence>MDPPQPSLYSLSLVTRAKTALQSAAVRAEKVLTDIKADLKIDRDIDVQSQRGTRRSTDRDIDADDDCSRLPTEVMEKSSSKKVDSSKPLKKAIPSSSVIKQLALAIESAKHFNSVNSLLSSAVEPSNTKEKNGLSFSAVKSLVLRDKEDNEINSSICRLFKSEEQYLPWKGVCGSDLTPTTLLKDLHGAPPGSFVVELSVIIGGFKSLQKMASFWCSVIAELRKLWSDGQPIPRMPLNADPDLNSCLLHQQFQVINCSIARKQRRSIAEESLHSILTKASHEHIDSSPTSKGFARTTTGDYVLRLGISGPSENLTMLETGEPIYSPITQEGPVLTEELIKETEEFVLRTGSLGPGCSQLLSDMQAFKASAKSHSAANPGCILEDFIRWYSPPDWMETDNQLDNSLDDEGSSRHGQLSRRMQEKDNLWHELWETAKALPAVKQTPLFDEDLAVESILTSFESIQPSDLFEQLAVCVISAGLLIAEAVVPEDGTLNKKYNECKDYIVAIYQSGLLNEKLDDICKVYGTIEAIVLKPEETTKAIEQPDDTPLGESKKLFKVGNLNFVGKDKQPIWKRTAKDDKKSEEKQGHVLSSLFDKRTSLFSKKAEKLN</sequence>
<dbReference type="EMBL" id="JACMSC010000107">
    <property type="protein sequence ID" value="KAG6466894.1"/>
    <property type="molecule type" value="Genomic_DNA"/>
</dbReference>
<dbReference type="Proteomes" id="UP000734854">
    <property type="component" value="Unassembled WGS sequence"/>
</dbReference>
<dbReference type="GO" id="GO:0005096">
    <property type="term" value="F:GTPase activator activity"/>
    <property type="evidence" value="ECO:0007669"/>
    <property type="project" value="InterPro"/>
</dbReference>
<protein>
    <recommendedName>
        <fullName evidence="2">Rab3GAP catalytic subunit conserved domain-containing protein</fullName>
    </recommendedName>
</protein>
<organism evidence="3 4">
    <name type="scientific">Zingiber officinale</name>
    <name type="common">Ginger</name>
    <name type="synonym">Amomum zingiber</name>
    <dbReference type="NCBI Taxonomy" id="94328"/>
    <lineage>
        <taxon>Eukaryota</taxon>
        <taxon>Viridiplantae</taxon>
        <taxon>Streptophyta</taxon>
        <taxon>Embryophyta</taxon>
        <taxon>Tracheophyta</taxon>
        <taxon>Spermatophyta</taxon>
        <taxon>Magnoliopsida</taxon>
        <taxon>Liliopsida</taxon>
        <taxon>Zingiberales</taxon>
        <taxon>Zingiberaceae</taxon>
        <taxon>Zingiber</taxon>
    </lineage>
</organism>
<reference evidence="3 4" key="1">
    <citation type="submission" date="2020-08" db="EMBL/GenBank/DDBJ databases">
        <title>Plant Genome Project.</title>
        <authorList>
            <person name="Zhang R.-G."/>
        </authorList>
    </citation>
    <scope>NUCLEOTIDE SEQUENCE [LARGE SCALE GENOMIC DNA]</scope>
    <source>
        <tissue evidence="3">Rhizome</tissue>
    </source>
</reference>
<evidence type="ECO:0000313" key="4">
    <source>
        <dbReference type="Proteomes" id="UP000734854"/>
    </source>
</evidence>
<dbReference type="AlphaFoldDB" id="A0A8J5EL00"/>
<gene>
    <name evidence="3" type="ORF">ZIOFF_075296</name>
</gene>
<dbReference type="InterPro" id="IPR045700">
    <property type="entry name" value="Rab3GAP1"/>
</dbReference>
<evidence type="ECO:0000256" key="1">
    <source>
        <dbReference type="SAM" id="MobiDB-lite"/>
    </source>
</evidence>
<keyword evidence="4" id="KW-1185">Reference proteome</keyword>
<feature type="region of interest" description="Disordered" evidence="1">
    <location>
        <begin position="48"/>
        <end position="88"/>
    </location>
</feature>
<feature type="compositionally biased region" description="Basic and acidic residues" evidence="1">
    <location>
        <begin position="74"/>
        <end position="87"/>
    </location>
</feature>
<feature type="domain" description="Rab3GAP catalytic subunit conserved" evidence="2">
    <location>
        <begin position="304"/>
        <end position="460"/>
    </location>
</feature>
<feature type="region of interest" description="Disordered" evidence="1">
    <location>
        <begin position="399"/>
        <end position="418"/>
    </location>
</feature>
<comment type="caution">
    <text evidence="3">The sequence shown here is derived from an EMBL/GenBank/DDBJ whole genome shotgun (WGS) entry which is preliminary data.</text>
</comment>
<proteinExistence type="predicted"/>